<feature type="compositionally biased region" description="Low complexity" evidence="1">
    <location>
        <begin position="102"/>
        <end position="114"/>
    </location>
</feature>
<feature type="region of interest" description="Disordered" evidence="1">
    <location>
        <begin position="57"/>
        <end position="90"/>
    </location>
</feature>
<name>A0AA35XD67_GEOBA</name>
<dbReference type="AlphaFoldDB" id="A0AA35XD67"/>
<accession>A0AA35XD67</accession>
<feature type="compositionally biased region" description="Basic and acidic residues" evidence="1">
    <location>
        <begin position="255"/>
        <end position="264"/>
    </location>
</feature>
<sequence>MWVIYCVRDMGSLARLYVAVQHALKSKESYNSAAGDVLTPPEVNILEAVNLATDKALSPVTDTTPTTYKKQTELPEPQKPTIDPRPTETVDGGAWKVEFMSASDTSDHTPSTSSGITSPDAAPSSGPVSPLKVHSRSISPSPKPQISAKKVVSGGSSPDLVVRSTKSGGASTLEVKRGGKEISAKKSVSGGSSPDLVVRSTKSGGAGTLEVKRGGKESISAPVSSAPSPVTARRKILGDANDGKTESRNVLSSPEIERKTEKTDLVTARAGNADSKVQGSGRPNPMSLTLSQDSLRDSKKPAKLTTGGRKMIKKPGLERESLVGFFCGKIAREQKEVLMNVLWGGASLTSTPGCEVESGLFVSDKGVYLLQVMDSEMDESRSWYSENPPLICSFHAYHLTLSQVKTGIFD</sequence>
<gene>
    <name evidence="2" type="ORF">GBAR_LOCUS26560</name>
</gene>
<evidence type="ECO:0000313" key="3">
    <source>
        <dbReference type="Proteomes" id="UP001174909"/>
    </source>
</evidence>
<feature type="non-terminal residue" evidence="2">
    <location>
        <position position="1"/>
    </location>
</feature>
<keyword evidence="3" id="KW-1185">Reference proteome</keyword>
<protein>
    <submittedName>
        <fullName evidence="2">Uncharacterized protein</fullName>
    </submittedName>
</protein>
<reference evidence="2" key="1">
    <citation type="submission" date="2023-03" db="EMBL/GenBank/DDBJ databases">
        <authorList>
            <person name="Steffen K."/>
            <person name="Cardenas P."/>
        </authorList>
    </citation>
    <scope>NUCLEOTIDE SEQUENCE</scope>
</reference>
<evidence type="ECO:0000313" key="2">
    <source>
        <dbReference type="EMBL" id="CAI8048086.1"/>
    </source>
</evidence>
<dbReference type="Proteomes" id="UP001174909">
    <property type="component" value="Unassembled WGS sequence"/>
</dbReference>
<organism evidence="2 3">
    <name type="scientific">Geodia barretti</name>
    <name type="common">Barrett's horny sponge</name>
    <dbReference type="NCBI Taxonomy" id="519541"/>
    <lineage>
        <taxon>Eukaryota</taxon>
        <taxon>Metazoa</taxon>
        <taxon>Porifera</taxon>
        <taxon>Demospongiae</taxon>
        <taxon>Heteroscleromorpha</taxon>
        <taxon>Tetractinellida</taxon>
        <taxon>Astrophorina</taxon>
        <taxon>Geodiidae</taxon>
        <taxon>Geodia</taxon>
    </lineage>
</organism>
<proteinExistence type="predicted"/>
<feature type="compositionally biased region" description="Low complexity" evidence="1">
    <location>
        <begin position="220"/>
        <end position="230"/>
    </location>
</feature>
<evidence type="ECO:0000256" key="1">
    <source>
        <dbReference type="SAM" id="MobiDB-lite"/>
    </source>
</evidence>
<feature type="compositionally biased region" description="Basic and acidic residues" evidence="1">
    <location>
        <begin position="174"/>
        <end position="184"/>
    </location>
</feature>
<feature type="region of interest" description="Disordered" evidence="1">
    <location>
        <begin position="102"/>
        <end position="308"/>
    </location>
</feature>
<dbReference type="EMBL" id="CASHTH010003700">
    <property type="protein sequence ID" value="CAI8048086.1"/>
    <property type="molecule type" value="Genomic_DNA"/>
</dbReference>
<comment type="caution">
    <text evidence="2">The sequence shown here is derived from an EMBL/GenBank/DDBJ whole genome shotgun (WGS) entry which is preliminary data.</text>
</comment>